<dbReference type="Proteomes" id="UP000006049">
    <property type="component" value="Chromosome"/>
</dbReference>
<dbReference type="PANTHER" id="PTHR30160:SF22">
    <property type="entry name" value="LIPOPOLYSACCHARIDE CORE BIOSYNTHESIS PROTEIN"/>
    <property type="match status" value="1"/>
</dbReference>
<dbReference type="PANTHER" id="PTHR30160">
    <property type="entry name" value="TETRAACYLDISACCHARIDE 4'-KINASE-RELATED"/>
    <property type="match status" value="1"/>
</dbReference>
<dbReference type="CDD" id="cd03789">
    <property type="entry name" value="GT9_LPS_heptosyltransferase"/>
    <property type="match status" value="1"/>
</dbReference>
<dbReference type="STRING" id="746697.Aeqsu_1184"/>
<keyword evidence="1" id="KW-0328">Glycosyltransferase</keyword>
<name>I3YUL2_AEQSU</name>
<dbReference type="eggNOG" id="COG0859">
    <property type="taxonomic scope" value="Bacteria"/>
</dbReference>
<keyword evidence="4" id="KW-1185">Reference proteome</keyword>
<dbReference type="KEGG" id="asl:Aeqsu_1184"/>
<dbReference type="GO" id="GO:0009244">
    <property type="term" value="P:lipopolysaccharide core region biosynthetic process"/>
    <property type="evidence" value="ECO:0007669"/>
    <property type="project" value="TreeGrafter"/>
</dbReference>
<keyword evidence="2 3" id="KW-0808">Transferase</keyword>
<dbReference type="GO" id="GO:0005829">
    <property type="term" value="C:cytosol"/>
    <property type="evidence" value="ECO:0007669"/>
    <property type="project" value="TreeGrafter"/>
</dbReference>
<accession>I3YUL2</accession>
<reference evidence="3 4" key="1">
    <citation type="submission" date="2012-06" db="EMBL/GenBank/DDBJ databases">
        <title>The complete genome of Aequorivita sublithincola DSM 14238.</title>
        <authorList>
            <consortium name="US DOE Joint Genome Institute (JGI-PGF)"/>
            <person name="Lucas S."/>
            <person name="Copeland A."/>
            <person name="Lapidus A."/>
            <person name="Goodwin L."/>
            <person name="Pitluck S."/>
            <person name="Peters L."/>
            <person name="Munk A.C.C."/>
            <person name="Kyrpides N."/>
            <person name="Mavromatis K."/>
            <person name="Pagani I."/>
            <person name="Ivanova N."/>
            <person name="Ovchinnikova G."/>
            <person name="Zeytun A."/>
            <person name="Detter J.C."/>
            <person name="Han C."/>
            <person name="Land M."/>
            <person name="Hauser L."/>
            <person name="Markowitz V."/>
            <person name="Cheng J.-F."/>
            <person name="Hugenholtz P."/>
            <person name="Woyke T."/>
            <person name="Wu D."/>
            <person name="Tindall B."/>
            <person name="Faehnrich R."/>
            <person name="Brambilla E."/>
            <person name="Klenk H.-P."/>
            <person name="Eisen J.A."/>
        </authorList>
    </citation>
    <scope>NUCLEOTIDE SEQUENCE [LARGE SCALE GENOMIC DNA]</scope>
    <source>
        <strain evidence="4">DSM 14238 / LMG 21431 / ACAM 643 / 9-3</strain>
    </source>
</reference>
<sequence>MDFKMAKPKHILVIRLSAMGDVAMTVPVLCVLAQTYPEVKITVLSRPFFKPFFEGIPNLDFLEADVYGEHKRFGLIKLAKEAKELGIDAVADLHNVIRSKIITKYLKFKGLKTATIDKGRAEKKALISAKGKNISQLKTTHQRYADVFEKLGFPIDLEKHIAPPKKRLSPKLNGLLGVEYKKIIGIAPFAAYQSKMYPLSLMAEVIRELDESDKYRIFLFGGGKKEIEQLKKLENPFANVTNVAGKLTFEEELALISNLDLMLSMDSGNGHLAAMYGVPVLTLWGVTHPFAGFVPFKQPETNQLVSDRNEYPLIPTSIYGNKFPSVYDEAMKTIAPEAVVSKIMAVLT</sequence>
<dbReference type="InterPro" id="IPR002201">
    <property type="entry name" value="Glyco_trans_9"/>
</dbReference>
<organism evidence="3 4">
    <name type="scientific">Aequorivita sublithincola (strain DSM 14238 / LMG 21431 / ACAM 643 / 9-3)</name>
    <dbReference type="NCBI Taxonomy" id="746697"/>
    <lineage>
        <taxon>Bacteria</taxon>
        <taxon>Pseudomonadati</taxon>
        <taxon>Bacteroidota</taxon>
        <taxon>Flavobacteriia</taxon>
        <taxon>Flavobacteriales</taxon>
        <taxon>Flavobacteriaceae</taxon>
        <taxon>Aequorivita</taxon>
    </lineage>
</organism>
<dbReference type="PATRIC" id="fig|746697.3.peg.1198"/>
<evidence type="ECO:0000313" key="3">
    <source>
        <dbReference type="EMBL" id="AFL80680.1"/>
    </source>
</evidence>
<evidence type="ECO:0000256" key="2">
    <source>
        <dbReference type="ARBA" id="ARBA00022679"/>
    </source>
</evidence>
<dbReference type="EMBL" id="CP003280">
    <property type="protein sequence ID" value="AFL80680.1"/>
    <property type="molecule type" value="Genomic_DNA"/>
</dbReference>
<dbReference type="Gene3D" id="3.40.50.2000">
    <property type="entry name" value="Glycogen Phosphorylase B"/>
    <property type="match status" value="2"/>
</dbReference>
<dbReference type="InterPro" id="IPR051199">
    <property type="entry name" value="LPS_LOS_Heptosyltrfase"/>
</dbReference>
<proteinExistence type="predicted"/>
<gene>
    <name evidence="3" type="ordered locus">Aeqsu_1184</name>
</gene>
<protein>
    <submittedName>
        <fullName evidence="3">ADP-heptose:LPS heptosyltransferase</fullName>
    </submittedName>
</protein>
<dbReference type="AlphaFoldDB" id="I3YUL2"/>
<evidence type="ECO:0000256" key="1">
    <source>
        <dbReference type="ARBA" id="ARBA00022676"/>
    </source>
</evidence>
<dbReference type="SUPFAM" id="SSF53756">
    <property type="entry name" value="UDP-Glycosyltransferase/glycogen phosphorylase"/>
    <property type="match status" value="1"/>
</dbReference>
<dbReference type="Pfam" id="PF01075">
    <property type="entry name" value="Glyco_transf_9"/>
    <property type="match status" value="1"/>
</dbReference>
<dbReference type="GO" id="GO:0008713">
    <property type="term" value="F:ADP-heptose-lipopolysaccharide heptosyltransferase activity"/>
    <property type="evidence" value="ECO:0007669"/>
    <property type="project" value="TreeGrafter"/>
</dbReference>
<evidence type="ECO:0000313" key="4">
    <source>
        <dbReference type="Proteomes" id="UP000006049"/>
    </source>
</evidence>
<dbReference type="HOGENOM" id="CLU_038371_3_0_10"/>